<dbReference type="InterPro" id="IPR027417">
    <property type="entry name" value="P-loop_NTPase"/>
</dbReference>
<feature type="domain" description="AIG1-type G" evidence="4">
    <location>
        <begin position="245"/>
        <end position="460"/>
    </location>
</feature>
<evidence type="ECO:0000259" key="4">
    <source>
        <dbReference type="PROSITE" id="PS51720"/>
    </source>
</evidence>
<sequence>MSIITMPWASTIMLLGKVGHGKTATASSIIQRRFSYSMDETTTDVFKTGSCTSADGVSKVDVIDSPGLFKTYPVDDVQDTTRMFDHIEKAVNINAEGINAFVIVFRFGTRYTDDEQKVVRNLEQAFGQKFFANHVIVIFTNGGDYRLKHGSAPFEDWVVSQMADLRKLFDMCQGRCLLFDNVTCTAETDAEQRGKLLETVSRMTKKFTTENYEKTKPQRDKHLSDLGASWKDFVPRFIRNRFLSKKPSTIMLLGKVGDGKTATASNILNRSTNPTDSANTADVFKTGSCTSADGVSEVDVIDSPGLFNTCPADDVQDTIMMFDFIEKAINISADGINAFVIVFRYRAPFCLTDSEQKVLHYLETFDPGFFAKHVIVVFTYGAYYRLKHGSTPFEDWVVSQMADMRKLFDMCQGRYFLFDNVTCTAETAAEQRGKLLETVSTMTKKFTAADLKKTTLLRQSLLLSLNHQTVWTFLPQPLRTATMSRQLNIYLMGKTGNGKSSTGNSIVGDTPFYCPDSASSATQAVDSDEKKINNYTVTIVDTPGMRNNTDTSGRVNTSGEVRLAMEYVYQALSRCPEEEIHLFLLVLPFGGKYIGDEVGVVQDLTKKGYAKYMLERTAVLFTHGRDFELKCGSGPGAFQQWCMRQTGKLEELFKSVDYRCVLFENLQPDAGVQAFQRQVVLDMANDIRSRKGPFTKRGFLNSLSWWDKLSLGECSIQ</sequence>
<dbReference type="Proteomes" id="UP000694888">
    <property type="component" value="Unplaced"/>
</dbReference>
<evidence type="ECO:0000256" key="1">
    <source>
        <dbReference type="ARBA" id="ARBA00008535"/>
    </source>
</evidence>
<feature type="domain" description="AIG1-type G" evidence="4">
    <location>
        <begin position="484"/>
        <end position="703"/>
    </location>
</feature>
<dbReference type="RefSeq" id="XP_035824884.1">
    <property type="nucleotide sequence ID" value="XM_035968991.1"/>
</dbReference>
<dbReference type="GeneID" id="101851489"/>
<keyword evidence="3" id="KW-0342">GTP-binding</keyword>
<comment type="similarity">
    <text evidence="1">Belongs to the TRAFAC class TrmE-Era-EngA-EngB-Septin-like GTPase superfamily. AIG1/Toc34/Toc159-like paraseptin GTPase family. IAN subfamily.</text>
</comment>
<reference evidence="6" key="1">
    <citation type="submission" date="2025-08" db="UniProtKB">
        <authorList>
            <consortium name="RefSeq"/>
        </authorList>
    </citation>
    <scope>IDENTIFICATION</scope>
</reference>
<dbReference type="Gene3D" id="3.40.50.300">
    <property type="entry name" value="P-loop containing nucleotide triphosphate hydrolases"/>
    <property type="match status" value="3"/>
</dbReference>
<proteinExistence type="inferred from homology"/>
<dbReference type="PROSITE" id="PS51720">
    <property type="entry name" value="G_AIG1"/>
    <property type="match status" value="3"/>
</dbReference>
<organism evidence="5 6">
    <name type="scientific">Aplysia californica</name>
    <name type="common">California sea hare</name>
    <dbReference type="NCBI Taxonomy" id="6500"/>
    <lineage>
        <taxon>Eukaryota</taxon>
        <taxon>Metazoa</taxon>
        <taxon>Spiralia</taxon>
        <taxon>Lophotrochozoa</taxon>
        <taxon>Mollusca</taxon>
        <taxon>Gastropoda</taxon>
        <taxon>Heterobranchia</taxon>
        <taxon>Euthyneura</taxon>
        <taxon>Tectipleura</taxon>
        <taxon>Aplysiida</taxon>
        <taxon>Aplysioidea</taxon>
        <taxon>Aplysiidae</taxon>
        <taxon>Aplysia</taxon>
    </lineage>
</organism>
<dbReference type="PANTHER" id="PTHR10903">
    <property type="entry name" value="GTPASE, IMAP FAMILY MEMBER-RELATED"/>
    <property type="match status" value="1"/>
</dbReference>
<dbReference type="Pfam" id="PF04548">
    <property type="entry name" value="AIG1"/>
    <property type="match status" value="3"/>
</dbReference>
<evidence type="ECO:0000256" key="3">
    <source>
        <dbReference type="ARBA" id="ARBA00023134"/>
    </source>
</evidence>
<feature type="domain" description="AIG1-type G" evidence="4">
    <location>
        <begin position="7"/>
        <end position="216"/>
    </location>
</feature>
<dbReference type="InterPro" id="IPR045058">
    <property type="entry name" value="GIMA/IAN/Toc"/>
</dbReference>
<gene>
    <name evidence="6" type="primary">LOC101851489</name>
</gene>
<keyword evidence="5" id="KW-1185">Reference proteome</keyword>
<dbReference type="SUPFAM" id="SSF52540">
    <property type="entry name" value="P-loop containing nucleoside triphosphate hydrolases"/>
    <property type="match status" value="3"/>
</dbReference>
<evidence type="ECO:0000313" key="6">
    <source>
        <dbReference type="RefSeq" id="XP_035824884.1"/>
    </source>
</evidence>
<keyword evidence="2" id="KW-0547">Nucleotide-binding</keyword>
<accession>A0ABM1VR42</accession>
<name>A0ABM1VR42_APLCA</name>
<dbReference type="InterPro" id="IPR006703">
    <property type="entry name" value="G_AIG1"/>
</dbReference>
<evidence type="ECO:0000256" key="2">
    <source>
        <dbReference type="ARBA" id="ARBA00022741"/>
    </source>
</evidence>
<dbReference type="PANTHER" id="PTHR10903:SF184">
    <property type="entry name" value="GTP-BINDING PROTEIN A"/>
    <property type="match status" value="1"/>
</dbReference>
<protein>
    <submittedName>
        <fullName evidence="6">GTPase IMAP family member 8</fullName>
    </submittedName>
</protein>
<evidence type="ECO:0000313" key="5">
    <source>
        <dbReference type="Proteomes" id="UP000694888"/>
    </source>
</evidence>